<evidence type="ECO:0000313" key="4">
    <source>
        <dbReference type="Proteomes" id="UP000256661"/>
    </source>
</evidence>
<dbReference type="Proteomes" id="UP000256661">
    <property type="component" value="Unassembled WGS sequence"/>
</dbReference>
<keyword evidence="4" id="KW-1185">Reference proteome</keyword>
<feature type="compositionally biased region" description="Gly residues" evidence="1">
    <location>
        <begin position="74"/>
        <end position="96"/>
    </location>
</feature>
<comment type="caution">
    <text evidence="3">The sequence shown here is derived from an EMBL/GenBank/DDBJ whole genome shotgun (WGS) entry which is preliminary data.</text>
</comment>
<sequence>MIKKLAATGVLAFATAGIIGAAAVPASANGIEGQGGDGVLNGNVVSVPIDVCNVNVLAIVLGQKCGWDNNDNGNGHGKNGPKGGPKGGPKSGGGQY</sequence>
<dbReference type="AlphaFoldDB" id="A0A3D9SPW6"/>
<name>A0A3D9SPW6_9ACTN</name>
<accession>A0A3D9SPW6</accession>
<proteinExistence type="predicted"/>
<feature type="chain" id="PRO_5038994179" description="Small secreted domain DUF320" evidence="2">
    <location>
        <begin position="22"/>
        <end position="96"/>
    </location>
</feature>
<protein>
    <recommendedName>
        <fullName evidence="5">Small secreted domain DUF320</fullName>
    </recommendedName>
</protein>
<feature type="region of interest" description="Disordered" evidence="1">
    <location>
        <begin position="70"/>
        <end position="96"/>
    </location>
</feature>
<feature type="signal peptide" evidence="2">
    <location>
        <begin position="1"/>
        <end position="21"/>
    </location>
</feature>
<gene>
    <name evidence="3" type="ORF">DFJ69_3428</name>
</gene>
<evidence type="ECO:0000256" key="2">
    <source>
        <dbReference type="SAM" id="SignalP"/>
    </source>
</evidence>
<organism evidence="3 4">
    <name type="scientific">Thermomonospora umbrina</name>
    <dbReference type="NCBI Taxonomy" id="111806"/>
    <lineage>
        <taxon>Bacteria</taxon>
        <taxon>Bacillati</taxon>
        <taxon>Actinomycetota</taxon>
        <taxon>Actinomycetes</taxon>
        <taxon>Streptosporangiales</taxon>
        <taxon>Thermomonosporaceae</taxon>
        <taxon>Thermomonospora</taxon>
    </lineage>
</organism>
<evidence type="ECO:0008006" key="5">
    <source>
        <dbReference type="Google" id="ProtNLM"/>
    </source>
</evidence>
<dbReference type="RefSeq" id="WP_116023467.1">
    <property type="nucleotide sequence ID" value="NZ_QTTT01000001.1"/>
</dbReference>
<reference evidence="3 4" key="1">
    <citation type="submission" date="2018-08" db="EMBL/GenBank/DDBJ databases">
        <title>Sequencing the genomes of 1000 actinobacteria strains.</title>
        <authorList>
            <person name="Klenk H.-P."/>
        </authorList>
    </citation>
    <scope>NUCLEOTIDE SEQUENCE [LARGE SCALE GENOMIC DNA]</scope>
    <source>
        <strain evidence="3 4">DSM 43927</strain>
    </source>
</reference>
<evidence type="ECO:0000313" key="3">
    <source>
        <dbReference type="EMBL" id="REE97948.1"/>
    </source>
</evidence>
<dbReference type="EMBL" id="QTTT01000001">
    <property type="protein sequence ID" value="REE97948.1"/>
    <property type="molecule type" value="Genomic_DNA"/>
</dbReference>
<keyword evidence="2" id="KW-0732">Signal</keyword>
<evidence type="ECO:0000256" key="1">
    <source>
        <dbReference type="SAM" id="MobiDB-lite"/>
    </source>
</evidence>